<reference evidence="5" key="1">
    <citation type="submission" date="2020-11" db="EMBL/GenBank/DDBJ databases">
        <title>Whole-genome analyses of Nonomuraea sp. K274.</title>
        <authorList>
            <person name="Veyisoglu A."/>
        </authorList>
    </citation>
    <scope>NUCLEOTIDE SEQUENCE</scope>
    <source>
        <strain evidence="5">K274</strain>
    </source>
</reference>
<name>A0A931A7P2_9ACTN</name>
<organism evidence="5 6">
    <name type="scientific">Nonomuraea cypriaca</name>
    <dbReference type="NCBI Taxonomy" id="1187855"/>
    <lineage>
        <taxon>Bacteria</taxon>
        <taxon>Bacillati</taxon>
        <taxon>Actinomycetota</taxon>
        <taxon>Actinomycetes</taxon>
        <taxon>Streptosporangiales</taxon>
        <taxon>Streptosporangiaceae</taxon>
        <taxon>Nonomuraea</taxon>
    </lineage>
</organism>
<keyword evidence="5" id="KW-0540">Nuclease</keyword>
<proteinExistence type="inferred from homology"/>
<keyword evidence="6" id="KW-1185">Reference proteome</keyword>
<dbReference type="AlphaFoldDB" id="A0A931A7P2"/>
<dbReference type="RefSeq" id="WP_195893892.1">
    <property type="nucleotide sequence ID" value="NZ_JADOGI010000007.1"/>
</dbReference>
<protein>
    <submittedName>
        <fullName evidence="5">Restriction endonuclease subunit S</fullName>
    </submittedName>
</protein>
<dbReference type="EMBL" id="JADOGI010000007">
    <property type="protein sequence ID" value="MBF8184900.1"/>
    <property type="molecule type" value="Genomic_DNA"/>
</dbReference>
<dbReference type="InterPro" id="IPR044946">
    <property type="entry name" value="Restrct_endonuc_typeI_TRD_sf"/>
</dbReference>
<comment type="caution">
    <text evidence="5">The sequence shown here is derived from an EMBL/GenBank/DDBJ whole genome shotgun (WGS) entry which is preliminary data.</text>
</comment>
<evidence type="ECO:0000313" key="6">
    <source>
        <dbReference type="Proteomes" id="UP000605361"/>
    </source>
</evidence>
<sequence length="200" mass="22156">MREHPQVLLEDVYEVIAGPSGHLLDALHDGPEGVPVIGPQNLANDHSIDARNLRRIPDEKARKLARFAVQSGDLIIVRQGALGRLAIVGQAQESWLFGASCLRLRANDTRVYPHFLAWYLSGPFAQNRLQQLASAGTIPAFNVAALKNMEIPVPPVEDQQTIIAILQAAQTQAKLHREAARRLEELCPSLFIELLARTRR</sequence>
<comment type="similarity">
    <text evidence="1">Belongs to the type-I restriction system S methylase family.</text>
</comment>
<dbReference type="PANTHER" id="PTHR30408:SF12">
    <property type="entry name" value="TYPE I RESTRICTION ENZYME MJAVIII SPECIFICITY SUBUNIT"/>
    <property type="match status" value="1"/>
</dbReference>
<dbReference type="GO" id="GO:0009307">
    <property type="term" value="P:DNA restriction-modification system"/>
    <property type="evidence" value="ECO:0007669"/>
    <property type="project" value="UniProtKB-KW"/>
</dbReference>
<keyword evidence="5" id="KW-0378">Hydrolase</keyword>
<evidence type="ECO:0000313" key="5">
    <source>
        <dbReference type="EMBL" id="MBF8184900.1"/>
    </source>
</evidence>
<dbReference type="GO" id="GO:0003677">
    <property type="term" value="F:DNA binding"/>
    <property type="evidence" value="ECO:0007669"/>
    <property type="project" value="UniProtKB-KW"/>
</dbReference>
<evidence type="ECO:0000256" key="1">
    <source>
        <dbReference type="ARBA" id="ARBA00010923"/>
    </source>
</evidence>
<dbReference type="InterPro" id="IPR052021">
    <property type="entry name" value="Type-I_RS_S_subunit"/>
</dbReference>
<feature type="domain" description="Type I restriction modification DNA specificity" evidence="4">
    <location>
        <begin position="9"/>
        <end position="181"/>
    </location>
</feature>
<dbReference type="PANTHER" id="PTHR30408">
    <property type="entry name" value="TYPE-1 RESTRICTION ENZYME ECOKI SPECIFICITY PROTEIN"/>
    <property type="match status" value="1"/>
</dbReference>
<dbReference type="InterPro" id="IPR000055">
    <property type="entry name" value="Restrct_endonuc_typeI_TRD"/>
</dbReference>
<accession>A0A931A7P2</accession>
<dbReference type="SUPFAM" id="SSF116734">
    <property type="entry name" value="DNA methylase specificity domain"/>
    <property type="match status" value="1"/>
</dbReference>
<keyword evidence="2" id="KW-0680">Restriction system</keyword>
<evidence type="ECO:0000256" key="2">
    <source>
        <dbReference type="ARBA" id="ARBA00022747"/>
    </source>
</evidence>
<keyword evidence="3" id="KW-0238">DNA-binding</keyword>
<dbReference type="Proteomes" id="UP000605361">
    <property type="component" value="Unassembled WGS sequence"/>
</dbReference>
<evidence type="ECO:0000256" key="3">
    <source>
        <dbReference type="ARBA" id="ARBA00023125"/>
    </source>
</evidence>
<keyword evidence="5" id="KW-0255">Endonuclease</keyword>
<evidence type="ECO:0000259" key="4">
    <source>
        <dbReference type="Pfam" id="PF01420"/>
    </source>
</evidence>
<gene>
    <name evidence="5" type="ORF">ITP53_03925</name>
</gene>
<dbReference type="Gene3D" id="3.90.220.20">
    <property type="entry name" value="DNA methylase specificity domains"/>
    <property type="match status" value="1"/>
</dbReference>
<dbReference type="Pfam" id="PF01420">
    <property type="entry name" value="Methylase_S"/>
    <property type="match status" value="1"/>
</dbReference>
<dbReference type="GO" id="GO:0004519">
    <property type="term" value="F:endonuclease activity"/>
    <property type="evidence" value="ECO:0007669"/>
    <property type="project" value="UniProtKB-KW"/>
</dbReference>